<dbReference type="GO" id="GO:0032259">
    <property type="term" value="P:methylation"/>
    <property type="evidence" value="ECO:0007669"/>
    <property type="project" value="UniProtKB-KW"/>
</dbReference>
<evidence type="ECO:0000313" key="4">
    <source>
        <dbReference type="EMBL" id="PSS30034.1"/>
    </source>
</evidence>
<dbReference type="AlphaFoldDB" id="A0A2R6RJ43"/>
<gene>
    <name evidence="4" type="ORF">CEY00_Acc05386</name>
</gene>
<feature type="domain" description="tRNA/rRNA methyltransferase SpoU type" evidence="3">
    <location>
        <begin position="189"/>
        <end position="336"/>
    </location>
</feature>
<dbReference type="FunCoup" id="A0A2R6RJ43">
    <property type="interactions" value="1072"/>
</dbReference>
<sequence length="346" mass="37951">MQCVISNWASTATPPHLPLFGSSNSKAKQSKTQFLRNPNVYEEEDGDGSEGSLPLPPHVKSITSTSNPFVKHCVKLRLSSSYRHSHGSVLVVGTTPVREIYKFQESLQERRATIECLLLLDKAEFPEGLDGLPVRTVRVNSTVMKKLSGLQSIESIETISLMKIPLTFHNLDNWQEVDCHRWFPSPHRILVLDGIQDPGNLGTLLRSALAFRWGGVFLLPGCCDPFNDKALRASRGASFQIPIVSGGWIHLEALVNEFHMKILAGHPANSEQHKPVSQLSQGLVDSLVNIPLCLVLGSEGSGLSKRTVQASELVSIPMVGGFESLNVSVAGGIFLYMLQPLNHKFS</sequence>
<dbReference type="Proteomes" id="UP000241394">
    <property type="component" value="Chromosome LG5"/>
</dbReference>
<dbReference type="CDD" id="cd18095">
    <property type="entry name" value="SpoU-like_rRNA-MTase"/>
    <property type="match status" value="1"/>
</dbReference>
<accession>A0A2R6RJ43</accession>
<dbReference type="SUPFAM" id="SSF75217">
    <property type="entry name" value="alpha/beta knot"/>
    <property type="match status" value="1"/>
</dbReference>
<proteinExistence type="predicted"/>
<dbReference type="STRING" id="1590841.A0A2R6RJ43"/>
<organism evidence="4 5">
    <name type="scientific">Actinidia chinensis var. chinensis</name>
    <name type="common">Chinese soft-hair kiwi</name>
    <dbReference type="NCBI Taxonomy" id="1590841"/>
    <lineage>
        <taxon>Eukaryota</taxon>
        <taxon>Viridiplantae</taxon>
        <taxon>Streptophyta</taxon>
        <taxon>Embryophyta</taxon>
        <taxon>Tracheophyta</taxon>
        <taxon>Spermatophyta</taxon>
        <taxon>Magnoliopsida</taxon>
        <taxon>eudicotyledons</taxon>
        <taxon>Gunneridae</taxon>
        <taxon>Pentapetalae</taxon>
        <taxon>asterids</taxon>
        <taxon>Ericales</taxon>
        <taxon>Actinidiaceae</taxon>
        <taxon>Actinidia</taxon>
    </lineage>
</organism>
<dbReference type="PANTHER" id="PTHR43191">
    <property type="entry name" value="RRNA METHYLTRANSFERASE 3"/>
    <property type="match status" value="1"/>
</dbReference>
<dbReference type="InterPro" id="IPR051259">
    <property type="entry name" value="rRNA_Methyltransferase"/>
</dbReference>
<dbReference type="InterPro" id="IPR029028">
    <property type="entry name" value="Alpha/beta_knot_MTases"/>
</dbReference>
<keyword evidence="1 4" id="KW-0489">Methyltransferase</keyword>
<comment type="caution">
    <text evidence="4">The sequence shown here is derived from an EMBL/GenBank/DDBJ whole genome shotgun (WGS) entry which is preliminary data.</text>
</comment>
<dbReference type="OMA" id="RGASFQI"/>
<keyword evidence="5" id="KW-1185">Reference proteome</keyword>
<evidence type="ECO:0000256" key="2">
    <source>
        <dbReference type="ARBA" id="ARBA00022679"/>
    </source>
</evidence>
<dbReference type="GO" id="GO:0003723">
    <property type="term" value="F:RNA binding"/>
    <property type="evidence" value="ECO:0007669"/>
    <property type="project" value="InterPro"/>
</dbReference>
<dbReference type="PANTHER" id="PTHR43191:SF2">
    <property type="entry name" value="RRNA METHYLTRANSFERASE 3, MITOCHONDRIAL"/>
    <property type="match status" value="1"/>
</dbReference>
<protein>
    <submittedName>
        <fullName evidence="4">tRNA/rRNA methyltransferase, SpoU protein</fullName>
    </submittedName>
</protein>
<dbReference type="Gene3D" id="3.30.1330.30">
    <property type="match status" value="1"/>
</dbReference>
<dbReference type="OrthoDB" id="270651at2759"/>
<dbReference type="InterPro" id="IPR029064">
    <property type="entry name" value="Ribosomal_eL30-like_sf"/>
</dbReference>
<dbReference type="EMBL" id="NKQK01000005">
    <property type="protein sequence ID" value="PSS30034.1"/>
    <property type="molecule type" value="Genomic_DNA"/>
</dbReference>
<keyword evidence="2 4" id="KW-0808">Transferase</keyword>
<dbReference type="Gramene" id="PSS30034">
    <property type="protein sequence ID" value="PSS30034"/>
    <property type="gene ID" value="CEY00_Acc05386"/>
</dbReference>
<name>A0A2R6RJ43_ACTCC</name>
<reference evidence="5" key="2">
    <citation type="journal article" date="2018" name="BMC Genomics">
        <title>A manually annotated Actinidia chinensis var. chinensis (kiwifruit) genome highlights the challenges associated with draft genomes and gene prediction in plants.</title>
        <authorList>
            <person name="Pilkington S.M."/>
            <person name="Crowhurst R."/>
            <person name="Hilario E."/>
            <person name="Nardozza S."/>
            <person name="Fraser L."/>
            <person name="Peng Y."/>
            <person name="Gunaseelan K."/>
            <person name="Simpson R."/>
            <person name="Tahir J."/>
            <person name="Deroles S.C."/>
            <person name="Templeton K."/>
            <person name="Luo Z."/>
            <person name="Davy M."/>
            <person name="Cheng C."/>
            <person name="McNeilage M."/>
            <person name="Scaglione D."/>
            <person name="Liu Y."/>
            <person name="Zhang Q."/>
            <person name="Datson P."/>
            <person name="De Silva N."/>
            <person name="Gardiner S.E."/>
            <person name="Bassett H."/>
            <person name="Chagne D."/>
            <person name="McCallum J."/>
            <person name="Dzierzon H."/>
            <person name="Deng C."/>
            <person name="Wang Y.Y."/>
            <person name="Barron L."/>
            <person name="Manako K."/>
            <person name="Bowen J."/>
            <person name="Foster T.M."/>
            <person name="Erridge Z.A."/>
            <person name="Tiffin H."/>
            <person name="Waite C.N."/>
            <person name="Davies K.M."/>
            <person name="Grierson E.P."/>
            <person name="Laing W.A."/>
            <person name="Kirk R."/>
            <person name="Chen X."/>
            <person name="Wood M."/>
            <person name="Montefiori M."/>
            <person name="Brummell D.A."/>
            <person name="Schwinn K.E."/>
            <person name="Catanach A."/>
            <person name="Fullerton C."/>
            <person name="Li D."/>
            <person name="Meiyalaghan S."/>
            <person name="Nieuwenhuizen N."/>
            <person name="Read N."/>
            <person name="Prakash R."/>
            <person name="Hunter D."/>
            <person name="Zhang H."/>
            <person name="McKenzie M."/>
            <person name="Knabel M."/>
            <person name="Harris A."/>
            <person name="Allan A.C."/>
            <person name="Gleave A."/>
            <person name="Chen A."/>
            <person name="Janssen B.J."/>
            <person name="Plunkett B."/>
            <person name="Ampomah-Dwamena C."/>
            <person name="Voogd C."/>
            <person name="Leif D."/>
            <person name="Lafferty D."/>
            <person name="Souleyre E.J.F."/>
            <person name="Varkonyi-Gasic E."/>
            <person name="Gambi F."/>
            <person name="Hanley J."/>
            <person name="Yao J.L."/>
            <person name="Cheung J."/>
            <person name="David K.M."/>
            <person name="Warren B."/>
            <person name="Marsh K."/>
            <person name="Snowden K.C."/>
            <person name="Lin-Wang K."/>
            <person name="Brian L."/>
            <person name="Martinez-Sanchez M."/>
            <person name="Wang M."/>
            <person name="Ileperuma N."/>
            <person name="Macnee N."/>
            <person name="Campin R."/>
            <person name="McAtee P."/>
            <person name="Drummond R.S.M."/>
            <person name="Espley R.V."/>
            <person name="Ireland H.S."/>
            <person name="Wu R."/>
            <person name="Atkinson R.G."/>
            <person name="Karunairetnam S."/>
            <person name="Bulley S."/>
            <person name="Chunkath S."/>
            <person name="Hanley Z."/>
            <person name="Storey R."/>
            <person name="Thrimawithana A.H."/>
            <person name="Thomson S."/>
            <person name="David C."/>
            <person name="Testolin R."/>
            <person name="Huang H."/>
            <person name="Hellens R.P."/>
            <person name="Schaffer R.J."/>
        </authorList>
    </citation>
    <scope>NUCLEOTIDE SEQUENCE [LARGE SCALE GENOMIC DNA]</scope>
    <source>
        <strain evidence="5">cv. Red5</strain>
    </source>
</reference>
<reference evidence="4 5" key="1">
    <citation type="submission" date="2017-07" db="EMBL/GenBank/DDBJ databases">
        <title>An improved, manually edited Actinidia chinensis var. chinensis (kiwifruit) genome highlights the challenges associated with draft genomes and gene prediction in plants.</title>
        <authorList>
            <person name="Pilkington S."/>
            <person name="Crowhurst R."/>
            <person name="Hilario E."/>
            <person name="Nardozza S."/>
            <person name="Fraser L."/>
            <person name="Peng Y."/>
            <person name="Gunaseelan K."/>
            <person name="Simpson R."/>
            <person name="Tahir J."/>
            <person name="Deroles S."/>
            <person name="Templeton K."/>
            <person name="Luo Z."/>
            <person name="Davy M."/>
            <person name="Cheng C."/>
            <person name="Mcneilage M."/>
            <person name="Scaglione D."/>
            <person name="Liu Y."/>
            <person name="Zhang Q."/>
            <person name="Datson P."/>
            <person name="De Silva N."/>
            <person name="Gardiner S."/>
            <person name="Bassett H."/>
            <person name="Chagne D."/>
            <person name="Mccallum J."/>
            <person name="Dzierzon H."/>
            <person name="Deng C."/>
            <person name="Wang Y.-Y."/>
            <person name="Barron N."/>
            <person name="Manako K."/>
            <person name="Bowen J."/>
            <person name="Foster T."/>
            <person name="Erridge Z."/>
            <person name="Tiffin H."/>
            <person name="Waite C."/>
            <person name="Davies K."/>
            <person name="Grierson E."/>
            <person name="Laing W."/>
            <person name="Kirk R."/>
            <person name="Chen X."/>
            <person name="Wood M."/>
            <person name="Montefiori M."/>
            <person name="Brummell D."/>
            <person name="Schwinn K."/>
            <person name="Catanach A."/>
            <person name="Fullerton C."/>
            <person name="Li D."/>
            <person name="Meiyalaghan S."/>
            <person name="Nieuwenhuizen N."/>
            <person name="Read N."/>
            <person name="Prakash R."/>
            <person name="Hunter D."/>
            <person name="Zhang H."/>
            <person name="Mckenzie M."/>
            <person name="Knabel M."/>
            <person name="Harris A."/>
            <person name="Allan A."/>
            <person name="Chen A."/>
            <person name="Janssen B."/>
            <person name="Plunkett B."/>
            <person name="Dwamena C."/>
            <person name="Voogd C."/>
            <person name="Leif D."/>
            <person name="Lafferty D."/>
            <person name="Souleyre E."/>
            <person name="Varkonyi-Gasic E."/>
            <person name="Gambi F."/>
            <person name="Hanley J."/>
            <person name="Yao J.-L."/>
            <person name="Cheung J."/>
            <person name="David K."/>
            <person name="Warren B."/>
            <person name="Marsh K."/>
            <person name="Snowden K."/>
            <person name="Lin-Wang K."/>
            <person name="Brian L."/>
            <person name="Martinez-Sanchez M."/>
            <person name="Wang M."/>
            <person name="Ileperuma N."/>
            <person name="Macnee N."/>
            <person name="Campin R."/>
            <person name="Mcatee P."/>
            <person name="Drummond R."/>
            <person name="Espley R."/>
            <person name="Ireland H."/>
            <person name="Wu R."/>
            <person name="Atkinson R."/>
            <person name="Karunairetnam S."/>
            <person name="Bulley S."/>
            <person name="Chunkath S."/>
            <person name="Hanley Z."/>
            <person name="Storey R."/>
            <person name="Thrimawithana A."/>
            <person name="Thomson S."/>
            <person name="David C."/>
            <person name="Testolin R."/>
        </authorList>
    </citation>
    <scope>NUCLEOTIDE SEQUENCE [LARGE SCALE GENOMIC DNA]</scope>
    <source>
        <strain evidence="5">cv. Red5</strain>
        <tissue evidence="4">Young leaf</tissue>
    </source>
</reference>
<dbReference type="GO" id="GO:0006396">
    <property type="term" value="P:RNA processing"/>
    <property type="evidence" value="ECO:0007669"/>
    <property type="project" value="InterPro"/>
</dbReference>
<evidence type="ECO:0000259" key="3">
    <source>
        <dbReference type="Pfam" id="PF00588"/>
    </source>
</evidence>
<evidence type="ECO:0000313" key="5">
    <source>
        <dbReference type="Proteomes" id="UP000241394"/>
    </source>
</evidence>
<dbReference type="InParanoid" id="A0A2R6RJ43"/>
<dbReference type="FunFam" id="3.40.1280.10:FF:000027">
    <property type="entry name" value="Putative tRNA/rRNA methyltransferase YsgA"/>
    <property type="match status" value="1"/>
</dbReference>
<evidence type="ECO:0000256" key="1">
    <source>
        <dbReference type="ARBA" id="ARBA00022603"/>
    </source>
</evidence>
<dbReference type="InterPro" id="IPR001537">
    <property type="entry name" value="SpoU_MeTrfase"/>
</dbReference>
<dbReference type="Pfam" id="PF00588">
    <property type="entry name" value="SpoU_methylase"/>
    <property type="match status" value="1"/>
</dbReference>
<dbReference type="SUPFAM" id="SSF55315">
    <property type="entry name" value="L30e-like"/>
    <property type="match status" value="1"/>
</dbReference>
<dbReference type="Gene3D" id="3.40.1280.10">
    <property type="match status" value="1"/>
</dbReference>
<dbReference type="GO" id="GO:0008173">
    <property type="term" value="F:RNA methyltransferase activity"/>
    <property type="evidence" value="ECO:0007669"/>
    <property type="project" value="InterPro"/>
</dbReference>
<dbReference type="InterPro" id="IPR029026">
    <property type="entry name" value="tRNA_m1G_MTases_N"/>
</dbReference>